<comment type="caution">
    <text evidence="1">The sequence shown here is derived from an EMBL/GenBank/DDBJ whole genome shotgun (WGS) entry which is preliminary data.</text>
</comment>
<reference evidence="1" key="1">
    <citation type="submission" date="2020-07" db="EMBL/GenBank/DDBJ databases">
        <authorList>
            <person name="Nazaruddin N."/>
        </authorList>
    </citation>
    <scope>NUCLEOTIDE SEQUENCE</scope>
</reference>
<gene>
    <name evidence="1" type="ORF">MHI_LOCUS734481</name>
</gene>
<dbReference type="AlphaFoldDB" id="A0A6V7HBX1"/>
<protein>
    <submittedName>
        <fullName evidence="1">Uncharacterized protein</fullName>
    </submittedName>
</protein>
<keyword evidence="2" id="KW-1185">Reference proteome</keyword>
<evidence type="ECO:0000313" key="1">
    <source>
        <dbReference type="EMBL" id="CAD1477527.1"/>
    </source>
</evidence>
<proteinExistence type="predicted"/>
<organism evidence="1 2">
    <name type="scientific">Heterotrigona itama</name>
    <dbReference type="NCBI Taxonomy" id="395501"/>
    <lineage>
        <taxon>Eukaryota</taxon>
        <taxon>Metazoa</taxon>
        <taxon>Ecdysozoa</taxon>
        <taxon>Arthropoda</taxon>
        <taxon>Hexapoda</taxon>
        <taxon>Insecta</taxon>
        <taxon>Pterygota</taxon>
        <taxon>Neoptera</taxon>
        <taxon>Endopterygota</taxon>
        <taxon>Hymenoptera</taxon>
        <taxon>Apocrita</taxon>
        <taxon>Aculeata</taxon>
        <taxon>Apoidea</taxon>
        <taxon>Anthophila</taxon>
        <taxon>Apidae</taxon>
        <taxon>Heterotrigona</taxon>
    </lineage>
</organism>
<accession>A0A6V7HBX1</accession>
<sequence>DLPPCIRCISYFVFALVETWKLSAKRRWIKFIQTIMRHFVIEKCTKCTK</sequence>
<feature type="non-terminal residue" evidence="1">
    <location>
        <position position="1"/>
    </location>
</feature>
<dbReference type="Proteomes" id="UP000752696">
    <property type="component" value="Unassembled WGS sequence"/>
</dbReference>
<evidence type="ECO:0000313" key="2">
    <source>
        <dbReference type="Proteomes" id="UP000752696"/>
    </source>
</evidence>
<dbReference type="EMBL" id="CAJDYZ010010056">
    <property type="protein sequence ID" value="CAD1477527.1"/>
    <property type="molecule type" value="Genomic_DNA"/>
</dbReference>
<name>A0A6V7HBX1_9HYME</name>